<feature type="region of interest" description="Disordered" evidence="1">
    <location>
        <begin position="1"/>
        <end position="81"/>
    </location>
</feature>
<dbReference type="Proteomes" id="UP001066276">
    <property type="component" value="Chromosome 3_2"/>
</dbReference>
<reference evidence="2" key="1">
    <citation type="journal article" date="2022" name="bioRxiv">
        <title>Sequencing and chromosome-scale assembly of the giantPleurodeles waltlgenome.</title>
        <authorList>
            <person name="Brown T."/>
            <person name="Elewa A."/>
            <person name="Iarovenko S."/>
            <person name="Subramanian E."/>
            <person name="Araus A.J."/>
            <person name="Petzold A."/>
            <person name="Susuki M."/>
            <person name="Suzuki K.-i.T."/>
            <person name="Hayashi T."/>
            <person name="Toyoda A."/>
            <person name="Oliveira C."/>
            <person name="Osipova E."/>
            <person name="Leigh N.D."/>
            <person name="Simon A."/>
            <person name="Yun M.H."/>
        </authorList>
    </citation>
    <scope>NUCLEOTIDE SEQUENCE</scope>
    <source>
        <strain evidence="2">20211129_DDA</strain>
        <tissue evidence="2">Liver</tissue>
    </source>
</reference>
<comment type="caution">
    <text evidence="2">The sequence shown here is derived from an EMBL/GenBank/DDBJ whole genome shotgun (WGS) entry which is preliminary data.</text>
</comment>
<accession>A0AAV7TVZ1</accession>
<sequence>MIAPSATAQRRCFLASRREGGGGRQPQAEEHDDRRDPCWIADDSCGGSHQKPPLKEDAGPIFVTPGPENQEGGEPNTPATL</sequence>
<dbReference type="AlphaFoldDB" id="A0AAV7TVZ1"/>
<keyword evidence="3" id="KW-1185">Reference proteome</keyword>
<gene>
    <name evidence="2" type="ORF">NDU88_005031</name>
</gene>
<dbReference type="EMBL" id="JANPWB010000006">
    <property type="protein sequence ID" value="KAJ1179798.1"/>
    <property type="molecule type" value="Genomic_DNA"/>
</dbReference>
<evidence type="ECO:0000256" key="1">
    <source>
        <dbReference type="SAM" id="MobiDB-lite"/>
    </source>
</evidence>
<evidence type="ECO:0000313" key="3">
    <source>
        <dbReference type="Proteomes" id="UP001066276"/>
    </source>
</evidence>
<protein>
    <submittedName>
        <fullName evidence="2">Uncharacterized protein</fullName>
    </submittedName>
</protein>
<name>A0AAV7TVZ1_PLEWA</name>
<evidence type="ECO:0000313" key="2">
    <source>
        <dbReference type="EMBL" id="KAJ1179798.1"/>
    </source>
</evidence>
<organism evidence="2 3">
    <name type="scientific">Pleurodeles waltl</name>
    <name type="common">Iberian ribbed newt</name>
    <dbReference type="NCBI Taxonomy" id="8319"/>
    <lineage>
        <taxon>Eukaryota</taxon>
        <taxon>Metazoa</taxon>
        <taxon>Chordata</taxon>
        <taxon>Craniata</taxon>
        <taxon>Vertebrata</taxon>
        <taxon>Euteleostomi</taxon>
        <taxon>Amphibia</taxon>
        <taxon>Batrachia</taxon>
        <taxon>Caudata</taxon>
        <taxon>Salamandroidea</taxon>
        <taxon>Salamandridae</taxon>
        <taxon>Pleurodelinae</taxon>
        <taxon>Pleurodeles</taxon>
    </lineage>
</organism>
<proteinExistence type="predicted"/>
<feature type="compositionally biased region" description="Basic and acidic residues" evidence="1">
    <location>
        <begin position="16"/>
        <end position="37"/>
    </location>
</feature>